<dbReference type="InterPro" id="IPR000792">
    <property type="entry name" value="Tscrpt_reg_LuxR_C"/>
</dbReference>
<evidence type="ECO:0000313" key="3">
    <source>
        <dbReference type="Proteomes" id="UP000254711"/>
    </source>
</evidence>
<dbReference type="CDD" id="cd00130">
    <property type="entry name" value="PAS"/>
    <property type="match status" value="1"/>
</dbReference>
<keyword evidence="3" id="KW-1185">Reference proteome</keyword>
<name>A0A370KBZ7_9GAMM</name>
<dbReference type="Proteomes" id="UP000254711">
    <property type="component" value="Unassembled WGS sequence"/>
</dbReference>
<dbReference type="SMART" id="SM00421">
    <property type="entry name" value="HTH_LUXR"/>
    <property type="match status" value="1"/>
</dbReference>
<evidence type="ECO:0000259" key="1">
    <source>
        <dbReference type="PROSITE" id="PS50112"/>
    </source>
</evidence>
<dbReference type="GO" id="GO:0006355">
    <property type="term" value="P:regulation of DNA-templated transcription"/>
    <property type="evidence" value="ECO:0007669"/>
    <property type="project" value="InterPro"/>
</dbReference>
<dbReference type="Gene3D" id="3.30.450.20">
    <property type="entry name" value="PAS domain"/>
    <property type="match status" value="1"/>
</dbReference>
<dbReference type="GO" id="GO:0003677">
    <property type="term" value="F:DNA binding"/>
    <property type="evidence" value="ECO:0007669"/>
    <property type="project" value="InterPro"/>
</dbReference>
<dbReference type="InterPro" id="IPR036388">
    <property type="entry name" value="WH-like_DNA-bd_sf"/>
</dbReference>
<dbReference type="AlphaFoldDB" id="A0A370KBZ7"/>
<feature type="domain" description="PAS" evidence="1">
    <location>
        <begin position="177"/>
        <end position="213"/>
    </location>
</feature>
<protein>
    <recommendedName>
        <fullName evidence="1">PAS domain-containing protein</fullName>
    </recommendedName>
</protein>
<dbReference type="InterPro" id="IPR000014">
    <property type="entry name" value="PAS"/>
</dbReference>
<dbReference type="EMBL" id="QQSY01000001">
    <property type="protein sequence ID" value="RDJ00120.1"/>
    <property type="molecule type" value="Genomic_DNA"/>
</dbReference>
<accession>A0A370KBZ7</accession>
<dbReference type="InterPro" id="IPR016032">
    <property type="entry name" value="Sig_transdc_resp-reg_C-effctor"/>
</dbReference>
<dbReference type="PROSITE" id="PS50112">
    <property type="entry name" value="PAS"/>
    <property type="match status" value="1"/>
</dbReference>
<gene>
    <name evidence="2" type="ORF">DVT68_04685</name>
</gene>
<proteinExistence type="predicted"/>
<organism evidence="2 3">
    <name type="scientific">Dyella solisilvae</name>
    <dbReference type="NCBI Taxonomy" id="1920168"/>
    <lineage>
        <taxon>Bacteria</taxon>
        <taxon>Pseudomonadati</taxon>
        <taxon>Pseudomonadota</taxon>
        <taxon>Gammaproteobacteria</taxon>
        <taxon>Lysobacterales</taxon>
        <taxon>Rhodanobacteraceae</taxon>
        <taxon>Dyella</taxon>
    </lineage>
</organism>
<dbReference type="Gene3D" id="1.10.10.10">
    <property type="entry name" value="Winged helix-like DNA-binding domain superfamily/Winged helix DNA-binding domain"/>
    <property type="match status" value="1"/>
</dbReference>
<comment type="caution">
    <text evidence="2">The sequence shown here is derived from an EMBL/GenBank/DDBJ whole genome shotgun (WGS) entry which is preliminary data.</text>
</comment>
<dbReference type="OrthoDB" id="5945633at2"/>
<dbReference type="SUPFAM" id="SSF55785">
    <property type="entry name" value="PYP-like sensor domain (PAS domain)"/>
    <property type="match status" value="1"/>
</dbReference>
<dbReference type="RefSeq" id="WP_114823848.1">
    <property type="nucleotide sequence ID" value="NZ_QQSY01000001.1"/>
</dbReference>
<evidence type="ECO:0000313" key="2">
    <source>
        <dbReference type="EMBL" id="RDJ00120.1"/>
    </source>
</evidence>
<sequence length="370" mass="40629">MRRAPIERLLHALYTADLHSLDLTQFLLELERAFRSPVIALHIHDPAHGRGKLNLAFGAPPELPERYEELAPEHLWLQRGASRLLAEGVVDDRELATEHELQSSRFYAELLAPAGIRHGMAFCLHHNRTGHVTVLSLNRGRRAGSYSHEESKLAKTLLPHLRNVYALHQRLSWADSLAQGLRQALDRMSEAVVLLDGHGRTVYANEAATRVAGAGGALRIDQGIPHATWKPDERPLSQLIAQACSADAVEPCTLRLHDARGRIASVVKACPVPPAVASSWSETGIRAMLFVRDAVQPRPGPANLVATWGFTPSEAELAWGLMSGYSLKELALAGRVSKNTVRTQLRALFAKTGTGRQADLVRVLLQLTPN</sequence>
<dbReference type="SUPFAM" id="SSF46894">
    <property type="entry name" value="C-terminal effector domain of the bipartite response regulators"/>
    <property type="match status" value="1"/>
</dbReference>
<reference evidence="2 3" key="1">
    <citation type="submission" date="2018-07" db="EMBL/GenBank/DDBJ databases">
        <title>Dyella solisilvae sp. nov., isolated from the pine and broad-leaved mixed forest soil.</title>
        <authorList>
            <person name="Gao Z."/>
            <person name="Qiu L."/>
        </authorList>
    </citation>
    <scope>NUCLEOTIDE SEQUENCE [LARGE SCALE GENOMIC DNA]</scope>
    <source>
        <strain evidence="2 3">DHG54</strain>
    </source>
</reference>
<dbReference type="InterPro" id="IPR035965">
    <property type="entry name" value="PAS-like_dom_sf"/>
</dbReference>